<dbReference type="PANTHER" id="PTHR31834">
    <property type="entry name" value="INITIATION-SPECIFIC ALPHA-1,6-MANNOSYLTRANSFERASE"/>
    <property type="match status" value="1"/>
</dbReference>
<keyword evidence="2" id="KW-1133">Transmembrane helix</keyword>
<reference evidence="3" key="1">
    <citation type="journal article" date="2021" name="Open Biol.">
        <title>Shared evolutionary footprints suggest mitochondrial oxidative damage underlies multiple complex I losses in fungi.</title>
        <authorList>
            <person name="Schikora-Tamarit M.A."/>
            <person name="Marcet-Houben M."/>
            <person name="Nosek J."/>
            <person name="Gabaldon T."/>
        </authorList>
    </citation>
    <scope>NUCLEOTIDE SEQUENCE</scope>
    <source>
        <strain evidence="3">CBS6341</strain>
    </source>
</reference>
<dbReference type="Pfam" id="PF04488">
    <property type="entry name" value="Gly_transf_sug"/>
    <property type="match status" value="1"/>
</dbReference>
<reference evidence="3" key="2">
    <citation type="submission" date="2021-01" db="EMBL/GenBank/DDBJ databases">
        <authorList>
            <person name="Schikora-Tamarit M.A."/>
        </authorList>
    </citation>
    <scope>NUCLEOTIDE SEQUENCE</scope>
    <source>
        <strain evidence="3">CBS6341</strain>
    </source>
</reference>
<dbReference type="Gene3D" id="3.90.550.20">
    <property type="match status" value="1"/>
</dbReference>
<sequence>MFFKKGFGFVLDSPVTSPSSTKFNLHRGNGINLQPNWNFTKPTLSKLISKRILIILIISVIVISSIINFLNNSNINNISIDNPIEIINELPNSISSVKDQMNNLLPKTSPSNSNNLGDDKERLKDIDDLFVDTDNPTSTEDKSRLFKDYVENYHPEDLRSRLASSFPYDRNSIIPKKIWQTWKDNSDKINDDKILKNIKSWKSQQNYEYNLLDDKSIESLIIDTYIDFPEILKTYEKLPLNILRFDLSRYLILYAFGGLYTDIDTFRIRDINYWADVPEFLKKYKLSLENSQENEIGLLLGIEGDIDKVDWKFRISRRVQLCQWTLKAKKGHPVLREVIYRIVDLTLNEYNPKLNHVKINKEYFTLHSIYTILEWTGPALFTDVTFKHLNKLNSEVENLVILNDNENPQIKHLTFDSFHQDRNSVDITKDLMIGWQNFTKMDKPIRIDDVLILPINSFNGIDNPEISYETDIELNYVKHEFQGTWKSLV</sequence>
<dbReference type="InterPro" id="IPR007577">
    <property type="entry name" value="GlycoTrfase_DXD_sugar-bd_CS"/>
</dbReference>
<dbReference type="InterPro" id="IPR039367">
    <property type="entry name" value="Och1-like"/>
</dbReference>
<protein>
    <recommendedName>
        <fullName evidence="5">Initiation-specific alpha-1,6-mannosyltransferase</fullName>
    </recommendedName>
</protein>
<dbReference type="Proteomes" id="UP000769528">
    <property type="component" value="Unassembled WGS sequence"/>
</dbReference>
<accession>A0A9P8PGG2</accession>
<keyword evidence="2" id="KW-0812">Transmembrane</keyword>
<evidence type="ECO:0000256" key="2">
    <source>
        <dbReference type="SAM" id="Phobius"/>
    </source>
</evidence>
<dbReference type="GO" id="GO:0000136">
    <property type="term" value="C:mannan polymerase complex"/>
    <property type="evidence" value="ECO:0007669"/>
    <property type="project" value="TreeGrafter"/>
</dbReference>
<dbReference type="InterPro" id="IPR029044">
    <property type="entry name" value="Nucleotide-diphossugar_trans"/>
</dbReference>
<evidence type="ECO:0008006" key="5">
    <source>
        <dbReference type="Google" id="ProtNLM"/>
    </source>
</evidence>
<keyword evidence="4" id="KW-1185">Reference proteome</keyword>
<dbReference type="AlphaFoldDB" id="A0A9P8PGG2"/>
<organism evidence="3 4">
    <name type="scientific">Wickerhamomyces mucosus</name>
    <dbReference type="NCBI Taxonomy" id="1378264"/>
    <lineage>
        <taxon>Eukaryota</taxon>
        <taxon>Fungi</taxon>
        <taxon>Dikarya</taxon>
        <taxon>Ascomycota</taxon>
        <taxon>Saccharomycotina</taxon>
        <taxon>Saccharomycetes</taxon>
        <taxon>Phaffomycetales</taxon>
        <taxon>Wickerhamomycetaceae</taxon>
        <taxon>Wickerhamomyces</taxon>
    </lineage>
</organism>
<evidence type="ECO:0000256" key="1">
    <source>
        <dbReference type="ARBA" id="ARBA00009003"/>
    </source>
</evidence>
<evidence type="ECO:0000313" key="3">
    <source>
        <dbReference type="EMBL" id="KAH3670812.1"/>
    </source>
</evidence>
<evidence type="ECO:0000313" key="4">
    <source>
        <dbReference type="Proteomes" id="UP000769528"/>
    </source>
</evidence>
<comment type="caution">
    <text evidence="3">The sequence shown here is derived from an EMBL/GenBank/DDBJ whole genome shotgun (WGS) entry which is preliminary data.</text>
</comment>
<dbReference type="OrthoDB" id="409543at2759"/>
<dbReference type="PANTHER" id="PTHR31834:SF1">
    <property type="entry name" value="INITIATION-SPECIFIC ALPHA-1,6-MANNOSYLTRANSFERASE"/>
    <property type="match status" value="1"/>
</dbReference>
<gene>
    <name evidence="3" type="ORF">WICMUC_004781</name>
</gene>
<comment type="similarity">
    <text evidence="1">Belongs to the glycosyltransferase 32 family.</text>
</comment>
<dbReference type="GO" id="GO:0000009">
    <property type="term" value="F:alpha-1,6-mannosyltransferase activity"/>
    <property type="evidence" value="ECO:0007669"/>
    <property type="project" value="InterPro"/>
</dbReference>
<name>A0A9P8PGG2_9ASCO</name>
<feature type="transmembrane region" description="Helical" evidence="2">
    <location>
        <begin position="52"/>
        <end position="70"/>
    </location>
</feature>
<dbReference type="GO" id="GO:0006487">
    <property type="term" value="P:protein N-linked glycosylation"/>
    <property type="evidence" value="ECO:0007669"/>
    <property type="project" value="TreeGrafter"/>
</dbReference>
<dbReference type="EMBL" id="JAEUBF010001298">
    <property type="protein sequence ID" value="KAH3670812.1"/>
    <property type="molecule type" value="Genomic_DNA"/>
</dbReference>
<keyword evidence="2" id="KW-0472">Membrane</keyword>
<dbReference type="SUPFAM" id="SSF53448">
    <property type="entry name" value="Nucleotide-diphospho-sugar transferases"/>
    <property type="match status" value="1"/>
</dbReference>
<proteinExistence type="inferred from homology"/>